<evidence type="ECO:0000313" key="2">
    <source>
        <dbReference type="EMBL" id="MBA2858728.1"/>
    </source>
</evidence>
<feature type="transmembrane region" description="Helical" evidence="1">
    <location>
        <begin position="55"/>
        <end position="82"/>
    </location>
</feature>
<keyword evidence="1" id="KW-1133">Transmembrane helix</keyword>
<dbReference type="Proteomes" id="UP000558015">
    <property type="component" value="Unassembled WGS sequence"/>
</dbReference>
<feature type="transmembrane region" description="Helical" evidence="1">
    <location>
        <begin position="160"/>
        <end position="181"/>
    </location>
</feature>
<accession>A0A7J9P7K5</accession>
<feature type="transmembrane region" description="Helical" evidence="1">
    <location>
        <begin position="20"/>
        <end position="43"/>
    </location>
</feature>
<sequence>MGLSGKKLNDSFWDLILKNYSFLGFFYFFIVSVMATKLMMYAITPESTFNDYYELIATITQIQAGFLGILIPFILILLQTILSKYGMDSILLFLDDVRFKSILGFYFFALSMDVIALYLMSNHGNIPVNGGLPFLGHLFPVAMLFVLIPVFLFIFTNLLLINFILVSISSIDIYSFSKYIVNKINVKKIEKDVLKDNEDFMYRTSFFPINVLFGMCDHFVLKKDFNLTSVSPKLEDKYSEIENLFYELYISKKIDFKTYLSFFKYYLDKYYNLSYAGFDIGNSKWVMRLMSKKISKMFRKIQDRNLVLSDNELNEFINLFHKFTLEIDLDGRDEKQSLNKNGLLFILLSYYEYIINYSLKNPNQLKKIISQMANTLYVLFDNLMIPNNDHIYFINPYMSRINYLTLNLKETVEKRDLNLIINTHKLYLFELVYHHSNDKNKSYAWKNIYEATKFYLSLLMFDLSDNSSVEEYLLKLYNLDDNAVHSALNDILKSKKIEFTYDSVFFSNSERLEKSDPVKHFDLSDLEISKIANLELILKKLKENHSKE</sequence>
<evidence type="ECO:0000256" key="1">
    <source>
        <dbReference type="SAM" id="Phobius"/>
    </source>
</evidence>
<dbReference type="EMBL" id="JACDUN010000001">
    <property type="protein sequence ID" value="MBA2858728.1"/>
    <property type="molecule type" value="Genomic_DNA"/>
</dbReference>
<proteinExistence type="predicted"/>
<organism evidence="2 3">
    <name type="scientific">Methanococcus maripaludis</name>
    <name type="common">Methanococcus deltae</name>
    <dbReference type="NCBI Taxonomy" id="39152"/>
    <lineage>
        <taxon>Archaea</taxon>
        <taxon>Methanobacteriati</taxon>
        <taxon>Methanobacteriota</taxon>
        <taxon>Methanomada group</taxon>
        <taxon>Methanococci</taxon>
        <taxon>Methanococcales</taxon>
        <taxon>Methanococcaceae</taxon>
        <taxon>Methanococcus</taxon>
    </lineage>
</organism>
<feature type="transmembrane region" description="Helical" evidence="1">
    <location>
        <begin position="132"/>
        <end position="154"/>
    </location>
</feature>
<evidence type="ECO:0000313" key="3">
    <source>
        <dbReference type="Proteomes" id="UP000558015"/>
    </source>
</evidence>
<keyword evidence="1" id="KW-0472">Membrane</keyword>
<protein>
    <submittedName>
        <fullName evidence="2">Uncharacterized protein</fullName>
    </submittedName>
</protein>
<feature type="transmembrane region" description="Helical" evidence="1">
    <location>
        <begin position="102"/>
        <end position="120"/>
    </location>
</feature>
<comment type="caution">
    <text evidence="2">The sequence shown here is derived from an EMBL/GenBank/DDBJ whole genome shotgun (WGS) entry which is preliminary data.</text>
</comment>
<keyword evidence="1" id="KW-0812">Transmembrane</keyword>
<reference evidence="2 3" key="1">
    <citation type="submission" date="2020-07" db="EMBL/GenBank/DDBJ databases">
        <title>Genomic Encyclopedia of Type Strains, Phase IV (KMG-V): Genome sequencing to study the core and pangenomes of soil and plant-associated prokaryotes.</title>
        <authorList>
            <person name="Whitman W."/>
        </authorList>
    </citation>
    <scope>NUCLEOTIDE SEQUENCE [LARGE SCALE GENOMIC DNA]</scope>
    <source>
        <strain evidence="2 3">C12</strain>
    </source>
</reference>
<name>A0A7J9P7K5_METMI</name>
<dbReference type="RefSeq" id="WP_181493589.1">
    <property type="nucleotide sequence ID" value="NZ_JACDUN010000001.1"/>
</dbReference>
<dbReference type="AlphaFoldDB" id="A0A7J9P7K5"/>
<gene>
    <name evidence="2" type="ORF">HNP93_001429</name>
</gene>